<evidence type="ECO:0000256" key="7">
    <source>
        <dbReference type="ARBA" id="ARBA00022763"/>
    </source>
</evidence>
<dbReference type="Proteomes" id="UP000177865">
    <property type="component" value="Unassembled WGS sequence"/>
</dbReference>
<dbReference type="NCBIfam" id="TIGR00575">
    <property type="entry name" value="dnlj"/>
    <property type="match status" value="1"/>
</dbReference>
<dbReference type="Gene3D" id="2.40.50.140">
    <property type="entry name" value="Nucleic acid-binding proteins"/>
    <property type="match status" value="1"/>
</dbReference>
<dbReference type="SUPFAM" id="SSF52113">
    <property type="entry name" value="BRCT domain"/>
    <property type="match status" value="1"/>
</dbReference>
<evidence type="ECO:0000256" key="12">
    <source>
        <dbReference type="ARBA" id="ARBA00034005"/>
    </source>
</evidence>
<dbReference type="PANTHER" id="PTHR23389">
    <property type="entry name" value="CHROMOSOME TRANSMISSION FIDELITY FACTOR 18"/>
    <property type="match status" value="1"/>
</dbReference>
<dbReference type="SUPFAM" id="SSF56091">
    <property type="entry name" value="DNA ligase/mRNA capping enzyme, catalytic domain"/>
    <property type="match status" value="1"/>
</dbReference>
<dbReference type="AlphaFoldDB" id="A0A1G2Q2X5"/>
<dbReference type="Gene3D" id="1.10.287.610">
    <property type="entry name" value="Helix hairpin bin"/>
    <property type="match status" value="1"/>
</dbReference>
<dbReference type="PROSITE" id="PS01055">
    <property type="entry name" value="DNA_LIGASE_N1"/>
    <property type="match status" value="1"/>
</dbReference>
<comment type="catalytic activity">
    <reaction evidence="12 14 15">
        <text>NAD(+) + (deoxyribonucleotide)n-3'-hydroxyl + 5'-phospho-(deoxyribonucleotide)m = (deoxyribonucleotide)n+m + AMP + beta-nicotinamide D-nucleotide.</text>
        <dbReference type="EC" id="6.5.1.2"/>
    </reaction>
</comment>
<comment type="function">
    <text evidence="1 14">DNA ligase that catalyzes the formation of phosphodiester linkages between 5'-phosphoryl and 3'-hydroxyl groups in double-stranded DNA using NAD as a coenzyme and as the energy source for the reaction. It is essential for DNA replication and repair of damaged DNA.</text>
</comment>
<evidence type="ECO:0000256" key="14">
    <source>
        <dbReference type="HAMAP-Rule" id="MF_01588"/>
    </source>
</evidence>
<dbReference type="CDD" id="cd00114">
    <property type="entry name" value="LIGANc"/>
    <property type="match status" value="1"/>
</dbReference>
<dbReference type="PROSITE" id="PS01056">
    <property type="entry name" value="DNA_LIGASE_N2"/>
    <property type="match status" value="1"/>
</dbReference>
<comment type="similarity">
    <text evidence="13 14">Belongs to the NAD-dependent DNA ligase family. LigA subfamily.</text>
</comment>
<comment type="caution">
    <text evidence="17">The sequence shown here is derived from an EMBL/GenBank/DDBJ whole genome shotgun (WGS) entry which is preliminary data.</text>
</comment>
<dbReference type="GO" id="GO:0046872">
    <property type="term" value="F:metal ion binding"/>
    <property type="evidence" value="ECO:0007669"/>
    <property type="project" value="UniProtKB-KW"/>
</dbReference>
<organism evidence="17 18">
    <name type="scientific">Candidatus Terrybacteria bacterium RIFCSPLOWO2_01_FULL_58_14</name>
    <dbReference type="NCBI Taxonomy" id="1802369"/>
    <lineage>
        <taxon>Bacteria</taxon>
        <taxon>Candidatus Terryibacteriota</taxon>
    </lineage>
</organism>
<dbReference type="Gene3D" id="3.40.50.10190">
    <property type="entry name" value="BRCT domain"/>
    <property type="match status" value="1"/>
</dbReference>
<dbReference type="SMART" id="SM00532">
    <property type="entry name" value="LIGANc"/>
    <property type="match status" value="1"/>
</dbReference>
<feature type="binding site" evidence="14">
    <location>
        <position position="338"/>
    </location>
    <ligand>
        <name>NAD(+)</name>
        <dbReference type="ChEBI" id="CHEBI:57540"/>
    </ligand>
</feature>
<sequence length="690" mass="77537">MAKRIIPVGVQQRLLKLRKEIEHHRYLYHVLDRQEISDAALDSLKHELAKLEEQYPELVTPDSPTRRVGGRALKAFAKVRHASAMLSFSDVFSAEELREWYERIRRLVPSCGRRGFYAELKIDGLAISLEYRGGAFSVGSTRGDGLVGENVTENLKTIEAIPLRLRERKEVAKDLRRAGFSRLALRLPPHLPRAIEVRGEAFLTKNEFHRMNREQKKKHLPPYANPRNIAAGSIRQLDPRITARRRLDSYAYDIVTNLGQETHEEAHALLRAFGFKTNPHNRALRDLGAVEGFRERWMEQRESLPYEIDGIVVIINDLAAFRRLGVVGKAPRGTTAFKFALKEAETVVEGIDVFVGRTGVLTPVARLKPVEVGGVTITHATLHNFDQVQKLDLRIGDTVIIGRAGDVIPRVVRVLERLRPKGAKPFRKPSRCPACGNPVVRDGAFLRCTNRRCPALQREHLYHFSAKAALDIPGLGPESIDKFVDAGLVRDAADFFSLKPEQLAELEGFGELSARKLVSAIQSRKRAELPRLLVALGIPRVGEETADVLAREFQSLKRLATADEENLRRTRDVGPIVAHSIASWFHEERNRALLAKFRRAGVVPRRPALSRRRRTLAGLRIVFTGELSRLSRAEAKRIARQLGADVSESVSSSTSWVVTGKNPGSKLDKARELGVRTVGEEEFLRRAGKR</sequence>
<dbReference type="Pfam" id="PF01653">
    <property type="entry name" value="DNA_ligase_aden"/>
    <property type="match status" value="1"/>
</dbReference>
<evidence type="ECO:0000256" key="13">
    <source>
        <dbReference type="ARBA" id="ARBA00060881"/>
    </source>
</evidence>
<keyword evidence="6 14" id="KW-0479">Metal-binding</keyword>
<feature type="binding site" evidence="14">
    <location>
        <position position="448"/>
    </location>
    <ligand>
        <name>Zn(2+)</name>
        <dbReference type="ChEBI" id="CHEBI:29105"/>
    </ligand>
</feature>
<dbReference type="PROSITE" id="PS50172">
    <property type="entry name" value="BRCT"/>
    <property type="match status" value="1"/>
</dbReference>
<keyword evidence="5 14" id="KW-0235">DNA replication</keyword>
<gene>
    <name evidence="14" type="primary">ligA</name>
    <name evidence="17" type="ORF">A2991_02900</name>
</gene>
<dbReference type="NCBIfam" id="NF005932">
    <property type="entry name" value="PRK07956.1"/>
    <property type="match status" value="1"/>
</dbReference>
<comment type="caution">
    <text evidence="14">Lacks conserved residue(s) required for the propagation of feature annotation.</text>
</comment>
<keyword evidence="10 14" id="KW-0520">NAD</keyword>
<feature type="binding site" evidence="14">
    <location>
        <position position="119"/>
    </location>
    <ligand>
        <name>NAD(+)</name>
        <dbReference type="ChEBI" id="CHEBI:57540"/>
    </ligand>
</feature>
<dbReference type="Pfam" id="PF03120">
    <property type="entry name" value="OB_DNA_ligase"/>
    <property type="match status" value="1"/>
</dbReference>
<dbReference type="PIRSF" id="PIRSF001604">
    <property type="entry name" value="LigA"/>
    <property type="match status" value="1"/>
</dbReference>
<dbReference type="FunFam" id="2.40.50.140:FF:000012">
    <property type="entry name" value="DNA ligase"/>
    <property type="match status" value="1"/>
</dbReference>
<dbReference type="InterPro" id="IPR001357">
    <property type="entry name" value="BRCT_dom"/>
</dbReference>
<dbReference type="Gene3D" id="1.10.150.20">
    <property type="entry name" value="5' to 3' exonuclease, C-terminal subdomain"/>
    <property type="match status" value="2"/>
</dbReference>
<dbReference type="InterPro" id="IPR001679">
    <property type="entry name" value="DNA_ligase"/>
</dbReference>
<dbReference type="GO" id="GO:0003911">
    <property type="term" value="F:DNA ligase (NAD+) activity"/>
    <property type="evidence" value="ECO:0007669"/>
    <property type="project" value="UniProtKB-UniRule"/>
</dbReference>
<dbReference type="InterPro" id="IPR010994">
    <property type="entry name" value="RuvA_2-like"/>
</dbReference>
<feature type="binding site" evidence="14">
    <location>
        <position position="453"/>
    </location>
    <ligand>
        <name>Zn(2+)</name>
        <dbReference type="ChEBI" id="CHEBI:29105"/>
    </ligand>
</feature>
<feature type="binding site" evidence="14">
    <location>
        <position position="432"/>
    </location>
    <ligand>
        <name>Zn(2+)</name>
        <dbReference type="ChEBI" id="CHEBI:29105"/>
    </ligand>
</feature>
<dbReference type="InterPro" id="IPR003583">
    <property type="entry name" value="Hlx-hairpin-Hlx_DNA-bd_motif"/>
</dbReference>
<dbReference type="SMART" id="SM00292">
    <property type="entry name" value="BRCT"/>
    <property type="match status" value="1"/>
</dbReference>
<evidence type="ECO:0000256" key="9">
    <source>
        <dbReference type="ARBA" id="ARBA00022842"/>
    </source>
</evidence>
<proteinExistence type="inferred from homology"/>
<comment type="cofactor">
    <cofactor evidence="14">
        <name>Mg(2+)</name>
        <dbReference type="ChEBI" id="CHEBI:18420"/>
    </cofactor>
    <cofactor evidence="14">
        <name>Mn(2+)</name>
        <dbReference type="ChEBI" id="CHEBI:29035"/>
    </cofactor>
</comment>
<keyword evidence="7 14" id="KW-0227">DNA damage</keyword>
<dbReference type="HAMAP" id="MF_01588">
    <property type="entry name" value="DNA_ligase_A"/>
    <property type="match status" value="1"/>
</dbReference>
<evidence type="ECO:0000256" key="11">
    <source>
        <dbReference type="ARBA" id="ARBA00023204"/>
    </source>
</evidence>
<dbReference type="SUPFAM" id="SSF50249">
    <property type="entry name" value="Nucleic acid-binding proteins"/>
    <property type="match status" value="1"/>
</dbReference>
<accession>A0A1G2Q2X5</accession>
<dbReference type="FunFam" id="1.10.150.20:FF:000006">
    <property type="entry name" value="DNA ligase"/>
    <property type="match status" value="1"/>
</dbReference>
<dbReference type="InterPro" id="IPR033136">
    <property type="entry name" value="DNA_ligase_CS"/>
</dbReference>
<dbReference type="InterPro" id="IPR004150">
    <property type="entry name" value="NAD_DNA_ligase_OB"/>
</dbReference>
<dbReference type="GO" id="GO:0005829">
    <property type="term" value="C:cytosol"/>
    <property type="evidence" value="ECO:0007669"/>
    <property type="project" value="TreeGrafter"/>
</dbReference>
<feature type="binding site" evidence="14">
    <location>
        <position position="200"/>
    </location>
    <ligand>
        <name>NAD(+)</name>
        <dbReference type="ChEBI" id="CHEBI:57540"/>
    </ligand>
</feature>
<dbReference type="InterPro" id="IPR018239">
    <property type="entry name" value="DNA_ligase_AS"/>
</dbReference>
<feature type="binding site" evidence="14">
    <location>
        <begin position="87"/>
        <end position="88"/>
    </location>
    <ligand>
        <name>NAD(+)</name>
        <dbReference type="ChEBI" id="CHEBI:57540"/>
    </ligand>
</feature>
<evidence type="ECO:0000313" key="17">
    <source>
        <dbReference type="EMBL" id="OHA54182.1"/>
    </source>
</evidence>
<dbReference type="EC" id="6.5.1.2" evidence="2 14"/>
<keyword evidence="8 14" id="KW-0862">Zinc</keyword>
<evidence type="ECO:0000256" key="3">
    <source>
        <dbReference type="ARBA" id="ARBA00013308"/>
    </source>
</evidence>
<dbReference type="Gene3D" id="3.30.470.30">
    <property type="entry name" value="DNA ligase/mRNA capping enzyme"/>
    <property type="match status" value="1"/>
</dbReference>
<dbReference type="GO" id="GO:0006281">
    <property type="term" value="P:DNA repair"/>
    <property type="evidence" value="ECO:0007669"/>
    <property type="project" value="UniProtKB-KW"/>
</dbReference>
<evidence type="ECO:0000256" key="15">
    <source>
        <dbReference type="RuleBase" id="RU000618"/>
    </source>
</evidence>
<dbReference type="GO" id="GO:0003677">
    <property type="term" value="F:DNA binding"/>
    <property type="evidence" value="ECO:0007669"/>
    <property type="project" value="InterPro"/>
</dbReference>
<evidence type="ECO:0000313" key="18">
    <source>
        <dbReference type="Proteomes" id="UP000177865"/>
    </source>
</evidence>
<name>A0A1G2Q2X5_9BACT</name>
<feature type="active site" description="N6-AMP-lysine intermediate" evidence="14">
    <location>
        <position position="121"/>
    </location>
</feature>
<reference evidence="17 18" key="1">
    <citation type="journal article" date="2016" name="Nat. Commun.">
        <title>Thousands of microbial genomes shed light on interconnected biogeochemical processes in an aquifer system.</title>
        <authorList>
            <person name="Anantharaman K."/>
            <person name="Brown C.T."/>
            <person name="Hug L.A."/>
            <person name="Sharon I."/>
            <person name="Castelle C.J."/>
            <person name="Probst A.J."/>
            <person name="Thomas B.C."/>
            <person name="Singh A."/>
            <person name="Wilkins M.J."/>
            <person name="Karaoz U."/>
            <person name="Brodie E.L."/>
            <person name="Williams K.H."/>
            <person name="Hubbard S.S."/>
            <person name="Banfield J.F."/>
        </authorList>
    </citation>
    <scope>NUCLEOTIDE SEQUENCE [LARGE SCALE GENOMIC DNA]</scope>
</reference>
<protein>
    <recommendedName>
        <fullName evidence="3 14">DNA ligase</fullName>
        <ecNumber evidence="2 14">6.5.1.2</ecNumber>
    </recommendedName>
    <alternativeName>
        <fullName evidence="14">Polydeoxyribonucleotide synthase [NAD(+)]</fullName>
    </alternativeName>
</protein>
<evidence type="ECO:0000259" key="16">
    <source>
        <dbReference type="PROSITE" id="PS50172"/>
    </source>
</evidence>
<dbReference type="SUPFAM" id="SSF47781">
    <property type="entry name" value="RuvA domain 2-like"/>
    <property type="match status" value="1"/>
</dbReference>
<dbReference type="InterPro" id="IPR041663">
    <property type="entry name" value="DisA/LigA_HHH"/>
</dbReference>
<dbReference type="EMBL" id="MHSZ01000001">
    <property type="protein sequence ID" value="OHA54182.1"/>
    <property type="molecule type" value="Genomic_DNA"/>
</dbReference>
<evidence type="ECO:0000256" key="6">
    <source>
        <dbReference type="ARBA" id="ARBA00022723"/>
    </source>
</evidence>
<keyword evidence="14" id="KW-0464">Manganese</keyword>
<dbReference type="Pfam" id="PF00533">
    <property type="entry name" value="BRCT"/>
    <property type="match status" value="1"/>
</dbReference>
<dbReference type="InterPro" id="IPR013840">
    <property type="entry name" value="DNAligase_N"/>
</dbReference>
<dbReference type="Pfam" id="PF14520">
    <property type="entry name" value="HHH_5"/>
    <property type="match status" value="1"/>
</dbReference>
<dbReference type="InterPro" id="IPR036420">
    <property type="entry name" value="BRCT_dom_sf"/>
</dbReference>
<dbReference type="InterPro" id="IPR013839">
    <property type="entry name" value="DNAligase_adenylation"/>
</dbReference>
<feature type="binding site" evidence="14">
    <location>
        <position position="435"/>
    </location>
    <ligand>
        <name>Zn(2+)</name>
        <dbReference type="ChEBI" id="CHEBI:29105"/>
    </ligand>
</feature>
<dbReference type="Gene3D" id="6.20.10.30">
    <property type="match status" value="1"/>
</dbReference>
<dbReference type="CDD" id="cd17748">
    <property type="entry name" value="BRCT_DNA_ligase_like"/>
    <property type="match status" value="1"/>
</dbReference>
<evidence type="ECO:0000256" key="5">
    <source>
        <dbReference type="ARBA" id="ARBA00022705"/>
    </source>
</evidence>
<evidence type="ECO:0000256" key="2">
    <source>
        <dbReference type="ARBA" id="ARBA00012722"/>
    </source>
</evidence>
<evidence type="ECO:0000256" key="1">
    <source>
        <dbReference type="ARBA" id="ARBA00004067"/>
    </source>
</evidence>
<dbReference type="InterPro" id="IPR012340">
    <property type="entry name" value="NA-bd_OB-fold"/>
</dbReference>
<evidence type="ECO:0000256" key="4">
    <source>
        <dbReference type="ARBA" id="ARBA00022598"/>
    </source>
</evidence>
<evidence type="ECO:0000256" key="8">
    <source>
        <dbReference type="ARBA" id="ARBA00022833"/>
    </source>
</evidence>
<feature type="binding site" evidence="14">
    <location>
        <position position="142"/>
    </location>
    <ligand>
        <name>NAD(+)</name>
        <dbReference type="ChEBI" id="CHEBI:57540"/>
    </ligand>
</feature>
<keyword evidence="4 14" id="KW-0436">Ligase</keyword>
<dbReference type="GO" id="GO:0006260">
    <property type="term" value="P:DNA replication"/>
    <property type="evidence" value="ECO:0007669"/>
    <property type="project" value="UniProtKB-KW"/>
</dbReference>
<feature type="domain" description="BRCT" evidence="16">
    <location>
        <begin position="611"/>
        <end position="690"/>
    </location>
</feature>
<dbReference type="PANTHER" id="PTHR23389:SF9">
    <property type="entry name" value="DNA LIGASE"/>
    <property type="match status" value="1"/>
</dbReference>
<keyword evidence="11 14" id="KW-0234">DNA repair</keyword>
<keyword evidence="9 14" id="KW-0460">Magnesium</keyword>
<dbReference type="Pfam" id="PF12826">
    <property type="entry name" value="HHH_2"/>
    <property type="match status" value="1"/>
</dbReference>
<dbReference type="SMART" id="SM00278">
    <property type="entry name" value="HhH1"/>
    <property type="match status" value="4"/>
</dbReference>
<evidence type="ECO:0000256" key="10">
    <source>
        <dbReference type="ARBA" id="ARBA00023027"/>
    </source>
</evidence>